<evidence type="ECO:0000256" key="4">
    <source>
        <dbReference type="ARBA" id="ARBA00022691"/>
    </source>
</evidence>
<keyword evidence="3 7" id="KW-0808">Transferase</keyword>
<evidence type="ECO:0000256" key="1">
    <source>
        <dbReference type="ARBA" id="ARBA00012771"/>
    </source>
</evidence>
<dbReference type="NCBIfam" id="TIGR00536">
    <property type="entry name" value="hemK_fam"/>
    <property type="match status" value="1"/>
</dbReference>
<dbReference type="NCBIfam" id="TIGR03704">
    <property type="entry name" value="PrmC_rel_meth"/>
    <property type="match status" value="1"/>
</dbReference>
<evidence type="ECO:0000256" key="5">
    <source>
        <dbReference type="ARBA" id="ARBA00048391"/>
    </source>
</evidence>
<gene>
    <name evidence="7" type="ORF">SAMN05414137_11028</name>
</gene>
<dbReference type="Pfam" id="PF05175">
    <property type="entry name" value="MTS"/>
    <property type="match status" value="1"/>
</dbReference>
<reference evidence="8" key="1">
    <citation type="submission" date="2016-10" db="EMBL/GenBank/DDBJ databases">
        <authorList>
            <person name="Varghese N."/>
        </authorList>
    </citation>
    <scope>NUCLEOTIDE SEQUENCE [LARGE SCALE GENOMIC DNA]</scope>
    <source>
        <strain evidence="8">DSM 45096 / BCRC 16803 / CGMCC 4.1857 / CIP 109030 / JCM 12277 / KCTC 19219 / NBRC 100920 / 33214</strain>
    </source>
</reference>
<comment type="catalytic activity">
    <reaction evidence="5">
        <text>L-glutaminyl-[peptide chain release factor] + S-adenosyl-L-methionine = N(5)-methyl-L-glutaminyl-[peptide chain release factor] + S-adenosyl-L-homocysteine + H(+)</text>
        <dbReference type="Rhea" id="RHEA:42896"/>
        <dbReference type="Rhea" id="RHEA-COMP:10271"/>
        <dbReference type="Rhea" id="RHEA-COMP:10272"/>
        <dbReference type="ChEBI" id="CHEBI:15378"/>
        <dbReference type="ChEBI" id="CHEBI:30011"/>
        <dbReference type="ChEBI" id="CHEBI:57856"/>
        <dbReference type="ChEBI" id="CHEBI:59789"/>
        <dbReference type="ChEBI" id="CHEBI:61891"/>
        <dbReference type="EC" id="2.1.1.297"/>
    </reaction>
</comment>
<dbReference type="STRING" id="235985.SAMN05414137_11028"/>
<dbReference type="PANTHER" id="PTHR18895:SF74">
    <property type="entry name" value="MTRF1L RELEASE FACTOR GLUTAMINE METHYLTRANSFERASE"/>
    <property type="match status" value="1"/>
</dbReference>
<dbReference type="InterPro" id="IPR004556">
    <property type="entry name" value="HemK-like"/>
</dbReference>
<protein>
    <recommendedName>
        <fullName evidence="1">peptide chain release factor N(5)-glutamine methyltransferase</fullName>
        <ecNumber evidence="1">2.1.1.297</ecNumber>
    </recommendedName>
</protein>
<evidence type="ECO:0000256" key="3">
    <source>
        <dbReference type="ARBA" id="ARBA00022679"/>
    </source>
</evidence>
<dbReference type="Gene3D" id="3.40.50.150">
    <property type="entry name" value="Vaccinia Virus protein VP39"/>
    <property type="match status" value="1"/>
</dbReference>
<dbReference type="InterPro" id="IPR029063">
    <property type="entry name" value="SAM-dependent_MTases_sf"/>
</dbReference>
<keyword evidence="8" id="KW-1185">Reference proteome</keyword>
<dbReference type="Proteomes" id="UP000183015">
    <property type="component" value="Unassembled WGS sequence"/>
</dbReference>
<dbReference type="InterPro" id="IPR022446">
    <property type="entry name" value="MeTrfrase_put"/>
</dbReference>
<evidence type="ECO:0000259" key="6">
    <source>
        <dbReference type="Pfam" id="PF05175"/>
    </source>
</evidence>
<proteinExistence type="predicted"/>
<keyword evidence="2 7" id="KW-0489">Methyltransferase</keyword>
<organism evidence="7 8">
    <name type="scientific">Streptacidiphilus jiangxiensis</name>
    <dbReference type="NCBI Taxonomy" id="235985"/>
    <lineage>
        <taxon>Bacteria</taxon>
        <taxon>Bacillati</taxon>
        <taxon>Actinomycetota</taxon>
        <taxon>Actinomycetes</taxon>
        <taxon>Kitasatosporales</taxon>
        <taxon>Streptomycetaceae</taxon>
        <taxon>Streptacidiphilus</taxon>
    </lineage>
</organism>
<evidence type="ECO:0000313" key="7">
    <source>
        <dbReference type="EMBL" id="SEL57443.1"/>
    </source>
</evidence>
<dbReference type="OrthoDB" id="9800643at2"/>
<dbReference type="PANTHER" id="PTHR18895">
    <property type="entry name" value="HEMK METHYLTRANSFERASE"/>
    <property type="match status" value="1"/>
</dbReference>
<dbReference type="InterPro" id="IPR007848">
    <property type="entry name" value="Small_mtfrase_dom"/>
</dbReference>
<sequence length="267" mass="27753">MTAPSGSSVLSSVVARLRAAGCVFAEEEAELLLAAAAETREPLDVLVQRRAAGEPLEYVLGWARFCGLRIEVDPGVFVPRPRTEFLVEQAVARAAGRILVDLCCGSGALGAALAARLGAPDLPVKLHAADIDPAAVRCATRNVARYGGRVWTGDLFAALPDTLHGRIDVLLANTPYVPTSDLPFLPAEARDHEARVALDGGADGLAVMRRVAAAAREWLAPGGVVLVETSDRQQPAAVAAFTAGGLAATAASSDDYDATVVLGTRTH</sequence>
<feature type="domain" description="Methyltransferase small" evidence="6">
    <location>
        <begin position="73"/>
        <end position="177"/>
    </location>
</feature>
<dbReference type="GO" id="GO:0032259">
    <property type="term" value="P:methylation"/>
    <property type="evidence" value="ECO:0007669"/>
    <property type="project" value="UniProtKB-KW"/>
</dbReference>
<dbReference type="SUPFAM" id="SSF53335">
    <property type="entry name" value="S-adenosyl-L-methionine-dependent methyltransferases"/>
    <property type="match status" value="1"/>
</dbReference>
<dbReference type="EC" id="2.1.1.297" evidence="1"/>
<keyword evidence="4" id="KW-0949">S-adenosyl-L-methionine</keyword>
<dbReference type="InterPro" id="IPR050320">
    <property type="entry name" value="N5-glutamine_MTase"/>
</dbReference>
<evidence type="ECO:0000256" key="2">
    <source>
        <dbReference type="ARBA" id="ARBA00022603"/>
    </source>
</evidence>
<dbReference type="GO" id="GO:0102559">
    <property type="term" value="F:peptide chain release factor N(5)-glutamine methyltransferase activity"/>
    <property type="evidence" value="ECO:0007669"/>
    <property type="project" value="UniProtKB-EC"/>
</dbReference>
<name>A0A1H7RB67_STRJI</name>
<dbReference type="eggNOG" id="COG2890">
    <property type="taxonomic scope" value="Bacteria"/>
</dbReference>
<accession>A0A1H7RB67</accession>
<dbReference type="Gene3D" id="1.10.8.10">
    <property type="entry name" value="DNA helicase RuvA subunit, C-terminal domain"/>
    <property type="match status" value="1"/>
</dbReference>
<dbReference type="AlphaFoldDB" id="A0A1H7RB67"/>
<dbReference type="RefSeq" id="WP_042450187.1">
    <property type="nucleotide sequence ID" value="NZ_BBPN01000018.1"/>
</dbReference>
<evidence type="ECO:0000313" key="8">
    <source>
        <dbReference type="Proteomes" id="UP000183015"/>
    </source>
</evidence>
<dbReference type="EMBL" id="FOAZ01000010">
    <property type="protein sequence ID" value="SEL57443.1"/>
    <property type="molecule type" value="Genomic_DNA"/>
</dbReference>